<accession>A0A066VM01</accession>
<dbReference type="InterPro" id="IPR000719">
    <property type="entry name" value="Prot_kinase_dom"/>
</dbReference>
<sequence>MSVEQRSLYGYPPPPSGQQRSIQDFVIICDIGRGAYGLVKKAKLKGTDEKPHGKEFIIKYIIKSRILADCWRRHRVLGPIPIEIHQSASNEAATAHPNLAQMLEFFEDHEFYYLVMPCFGKGQDLFDFVEGAPDGLDARHVRCICGQVADGLAYLHAHNIVHRDIKDENVILDGRGHAQIIDFGSAAHIKPGRLFDTFSGTLDYAAAEILQGEKYSGKEQDVWALGVVLYVLMCGECPFWNGEEAVAGLASGSRAALALEERCMMGNWVQQQQQNSDSSANADADLCDTDEWLTRRSPSRNGSDDGQADGGGKLIDAADLIHRCLCIEKEDRPTAAQVCTHRFLAGDKGWRGPRGWEHLQVS</sequence>
<keyword evidence="2 3" id="KW-0067">ATP-binding</keyword>
<feature type="binding site" evidence="3">
    <location>
        <position position="63"/>
    </location>
    <ligand>
        <name>ATP</name>
        <dbReference type="ChEBI" id="CHEBI:30616"/>
    </ligand>
</feature>
<dbReference type="PROSITE" id="PS00108">
    <property type="entry name" value="PROTEIN_KINASE_ST"/>
    <property type="match status" value="1"/>
</dbReference>
<evidence type="ECO:0000256" key="3">
    <source>
        <dbReference type="PROSITE-ProRule" id="PRU10141"/>
    </source>
</evidence>
<dbReference type="PANTHER" id="PTHR24346">
    <property type="entry name" value="MAP/MICROTUBULE AFFINITY-REGULATING KINASE"/>
    <property type="match status" value="1"/>
</dbReference>
<dbReference type="SUPFAM" id="SSF56112">
    <property type="entry name" value="Protein kinase-like (PK-like)"/>
    <property type="match status" value="1"/>
</dbReference>
<evidence type="ECO:0000256" key="1">
    <source>
        <dbReference type="ARBA" id="ARBA00022741"/>
    </source>
</evidence>
<dbReference type="InParanoid" id="A0A066VM01"/>
<dbReference type="GO" id="GO:0035556">
    <property type="term" value="P:intracellular signal transduction"/>
    <property type="evidence" value="ECO:0007669"/>
    <property type="project" value="TreeGrafter"/>
</dbReference>
<comment type="similarity">
    <text evidence="4">Belongs to the protein kinase superfamily.</text>
</comment>
<dbReference type="PROSITE" id="PS50011">
    <property type="entry name" value="PROTEIN_KINASE_DOM"/>
    <property type="match status" value="1"/>
</dbReference>
<comment type="caution">
    <text evidence="6">The sequence shown here is derived from an EMBL/GenBank/DDBJ whole genome shotgun (WGS) entry which is preliminary data.</text>
</comment>
<dbReference type="AlphaFoldDB" id="A0A066VM01"/>
<evidence type="ECO:0000313" key="6">
    <source>
        <dbReference type="EMBL" id="KDN42511.1"/>
    </source>
</evidence>
<dbReference type="SMART" id="SM00220">
    <property type="entry name" value="S_TKc"/>
    <property type="match status" value="1"/>
</dbReference>
<dbReference type="EMBL" id="JMSN01000069">
    <property type="protein sequence ID" value="KDN42511.1"/>
    <property type="molecule type" value="Genomic_DNA"/>
</dbReference>
<keyword evidence="1 3" id="KW-0547">Nucleotide-binding</keyword>
<evidence type="ECO:0000259" key="5">
    <source>
        <dbReference type="PROSITE" id="PS50011"/>
    </source>
</evidence>
<dbReference type="GO" id="GO:0045719">
    <property type="term" value="P:negative regulation of glycogen biosynthetic process"/>
    <property type="evidence" value="ECO:0007669"/>
    <property type="project" value="TreeGrafter"/>
</dbReference>
<dbReference type="RefSeq" id="XP_013242080.1">
    <property type="nucleotide sequence ID" value="XM_013386626.1"/>
</dbReference>
<evidence type="ECO:0000256" key="4">
    <source>
        <dbReference type="RuleBase" id="RU000304"/>
    </source>
</evidence>
<dbReference type="InterPro" id="IPR017441">
    <property type="entry name" value="Protein_kinase_ATP_BS"/>
</dbReference>
<proteinExistence type="inferred from homology"/>
<dbReference type="InterPro" id="IPR011009">
    <property type="entry name" value="Kinase-like_dom_sf"/>
</dbReference>
<reference evidence="6 7" key="1">
    <citation type="submission" date="2014-05" db="EMBL/GenBank/DDBJ databases">
        <title>Draft genome sequence of a rare smut relative, Tilletiaria anomala UBC 951.</title>
        <authorList>
            <consortium name="DOE Joint Genome Institute"/>
            <person name="Toome M."/>
            <person name="Kuo A."/>
            <person name="Henrissat B."/>
            <person name="Lipzen A."/>
            <person name="Tritt A."/>
            <person name="Yoshinaga Y."/>
            <person name="Zane M."/>
            <person name="Barry K."/>
            <person name="Grigoriev I.V."/>
            <person name="Spatafora J.W."/>
            <person name="Aimea M.C."/>
        </authorList>
    </citation>
    <scope>NUCLEOTIDE SEQUENCE [LARGE SCALE GENOMIC DNA]</scope>
    <source>
        <strain evidence="6 7">UBC 951</strain>
    </source>
</reference>
<dbReference type="OrthoDB" id="10252171at2759"/>
<dbReference type="Pfam" id="PF00069">
    <property type="entry name" value="Pkinase"/>
    <property type="match status" value="1"/>
</dbReference>
<dbReference type="PROSITE" id="PS00107">
    <property type="entry name" value="PROTEIN_KINASE_ATP"/>
    <property type="match status" value="1"/>
</dbReference>
<dbReference type="Gene3D" id="1.10.510.10">
    <property type="entry name" value="Transferase(Phosphotransferase) domain 1"/>
    <property type="match status" value="1"/>
</dbReference>
<dbReference type="GO" id="GO:0004674">
    <property type="term" value="F:protein serine/threonine kinase activity"/>
    <property type="evidence" value="ECO:0007669"/>
    <property type="project" value="UniProtKB-KW"/>
</dbReference>
<dbReference type="GeneID" id="25262560"/>
<gene>
    <name evidence="6" type="ORF">K437DRAFT_226189</name>
</gene>
<dbReference type="InterPro" id="IPR008271">
    <property type="entry name" value="Ser/Thr_kinase_AS"/>
</dbReference>
<dbReference type="HOGENOM" id="CLU_009746_1_0_1"/>
<keyword evidence="4" id="KW-0723">Serine/threonine-protein kinase</keyword>
<dbReference type="GO" id="GO:0005634">
    <property type="term" value="C:nucleus"/>
    <property type="evidence" value="ECO:0007669"/>
    <property type="project" value="TreeGrafter"/>
</dbReference>
<evidence type="ECO:0000256" key="2">
    <source>
        <dbReference type="ARBA" id="ARBA00022840"/>
    </source>
</evidence>
<feature type="domain" description="Protein kinase" evidence="5">
    <location>
        <begin position="25"/>
        <end position="344"/>
    </location>
</feature>
<dbReference type="GO" id="GO:0005524">
    <property type="term" value="F:ATP binding"/>
    <property type="evidence" value="ECO:0007669"/>
    <property type="project" value="UniProtKB-UniRule"/>
</dbReference>
<evidence type="ECO:0000313" key="7">
    <source>
        <dbReference type="Proteomes" id="UP000027361"/>
    </source>
</evidence>
<dbReference type="Gene3D" id="3.30.200.20">
    <property type="entry name" value="Phosphorylase Kinase, domain 1"/>
    <property type="match status" value="1"/>
</dbReference>
<organism evidence="6 7">
    <name type="scientific">Tilletiaria anomala (strain ATCC 24038 / CBS 436.72 / UBC 951)</name>
    <dbReference type="NCBI Taxonomy" id="1037660"/>
    <lineage>
        <taxon>Eukaryota</taxon>
        <taxon>Fungi</taxon>
        <taxon>Dikarya</taxon>
        <taxon>Basidiomycota</taxon>
        <taxon>Ustilaginomycotina</taxon>
        <taxon>Exobasidiomycetes</taxon>
        <taxon>Georgefischeriales</taxon>
        <taxon>Tilletiariaceae</taxon>
        <taxon>Tilletiaria</taxon>
    </lineage>
</organism>
<keyword evidence="6" id="KW-0808">Transferase</keyword>
<dbReference type="GO" id="GO:0005829">
    <property type="term" value="C:cytosol"/>
    <property type="evidence" value="ECO:0007669"/>
    <property type="project" value="TreeGrafter"/>
</dbReference>
<dbReference type="PANTHER" id="PTHR24346:SF51">
    <property type="entry name" value="PAS DOMAIN-CONTAINING SERINE_THREONINE-PROTEIN KINASE"/>
    <property type="match status" value="1"/>
</dbReference>
<keyword evidence="7" id="KW-1185">Reference proteome</keyword>
<protein>
    <submittedName>
        <fullName evidence="6">Pkinase-domain-containing protein</fullName>
    </submittedName>
</protein>
<keyword evidence="6" id="KW-0418">Kinase</keyword>
<dbReference type="STRING" id="1037660.A0A066VM01"/>
<dbReference type="Proteomes" id="UP000027361">
    <property type="component" value="Unassembled WGS sequence"/>
</dbReference>
<name>A0A066VM01_TILAU</name>